<proteinExistence type="predicted"/>
<dbReference type="AlphaFoldDB" id="A0A4R4ZZM0"/>
<keyword evidence="2" id="KW-1185">Reference proteome</keyword>
<comment type="caution">
    <text evidence="1">The sequence shown here is derived from an EMBL/GenBank/DDBJ whole genome shotgun (WGS) entry which is preliminary data.</text>
</comment>
<dbReference type="EMBL" id="SMLB01000066">
    <property type="protein sequence ID" value="TDD64545.1"/>
    <property type="molecule type" value="Genomic_DNA"/>
</dbReference>
<evidence type="ECO:0000313" key="2">
    <source>
        <dbReference type="Proteomes" id="UP000295217"/>
    </source>
</evidence>
<protein>
    <submittedName>
        <fullName evidence="1">Uncharacterized protein</fullName>
    </submittedName>
</protein>
<dbReference type="Proteomes" id="UP000295217">
    <property type="component" value="Unassembled WGS sequence"/>
</dbReference>
<dbReference type="RefSeq" id="WP_132107608.1">
    <property type="nucleotide sequence ID" value="NZ_SMLB01000066.1"/>
</dbReference>
<sequence length="84" mass="9296">MDRLTARLGGLVRGYGGRLDWQAGRILRAVQAAEFLAAAAEAVDAAVSQFDTMNAVPEWLTKLRESVEEQVDFYRREAKLGQSP</sequence>
<gene>
    <name evidence="1" type="ORF">E1262_27840</name>
</gene>
<reference evidence="1 2" key="1">
    <citation type="submission" date="2019-02" db="EMBL/GenBank/DDBJ databases">
        <title>Draft genome sequences of novel Actinobacteria.</title>
        <authorList>
            <person name="Sahin N."/>
            <person name="Ay H."/>
            <person name="Saygin H."/>
        </authorList>
    </citation>
    <scope>NUCLEOTIDE SEQUENCE [LARGE SCALE GENOMIC DNA]</scope>
    <source>
        <strain evidence="1 2">8K307</strain>
    </source>
</reference>
<accession>A0A4R4ZZM0</accession>
<name>A0A4R4ZZM0_9ACTN</name>
<organism evidence="1 2">
    <name type="scientific">Jiangella aurantiaca</name>
    <dbReference type="NCBI Taxonomy" id="2530373"/>
    <lineage>
        <taxon>Bacteria</taxon>
        <taxon>Bacillati</taxon>
        <taxon>Actinomycetota</taxon>
        <taxon>Actinomycetes</taxon>
        <taxon>Jiangellales</taxon>
        <taxon>Jiangellaceae</taxon>
        <taxon>Jiangella</taxon>
    </lineage>
</organism>
<evidence type="ECO:0000313" key="1">
    <source>
        <dbReference type="EMBL" id="TDD64545.1"/>
    </source>
</evidence>